<accession>A0A6J7WAI1</accession>
<dbReference type="EMBL" id="LR798208">
    <property type="protein sequence ID" value="CAB5187125.1"/>
    <property type="molecule type" value="Genomic_DNA"/>
</dbReference>
<reference evidence="1" key="1">
    <citation type="submission" date="2020-05" db="EMBL/GenBank/DDBJ databases">
        <authorList>
            <person name="Chiriac C."/>
            <person name="Salcher M."/>
            <person name="Ghai R."/>
            <person name="Kavagutti S V."/>
        </authorList>
    </citation>
    <scope>NUCLEOTIDE SEQUENCE</scope>
</reference>
<sequence>MITQKSMYNLFKQISEKHTFIKSFGYGEVEDIEPFIGVNKLYPLMWVSLNQTTIANGLVFREYNIIVGDLLLNGRENYIDILDQTESICIDIFSIINQSSQNTFEVSSQPILTPFTERFSETLAGHTLNITIQTDAGLPDVGNCEIQLDGSIEYDPMNGTDENKTK</sequence>
<protein>
    <submittedName>
        <fullName evidence="1">Uncharacterized protein</fullName>
    </submittedName>
</protein>
<gene>
    <name evidence="1" type="ORF">UFOVP163_4</name>
</gene>
<organism evidence="1">
    <name type="scientific">uncultured Caudovirales phage</name>
    <dbReference type="NCBI Taxonomy" id="2100421"/>
    <lineage>
        <taxon>Viruses</taxon>
        <taxon>Duplodnaviria</taxon>
        <taxon>Heunggongvirae</taxon>
        <taxon>Uroviricota</taxon>
        <taxon>Caudoviricetes</taxon>
        <taxon>Peduoviridae</taxon>
        <taxon>Maltschvirus</taxon>
        <taxon>Maltschvirus maltsch</taxon>
    </lineage>
</organism>
<evidence type="ECO:0000313" key="1">
    <source>
        <dbReference type="EMBL" id="CAB5187125.1"/>
    </source>
</evidence>
<proteinExistence type="predicted"/>
<name>A0A6J7WAI1_9CAUD</name>